<name>A0A8J7FMQ3_9NEIS</name>
<dbReference type="EMBL" id="JADFUA010000014">
    <property type="protein sequence ID" value="MBE9610872.1"/>
    <property type="molecule type" value="Genomic_DNA"/>
</dbReference>
<dbReference type="Pfam" id="PF07042">
    <property type="entry name" value="TrfA"/>
    <property type="match status" value="1"/>
</dbReference>
<dbReference type="InterPro" id="IPR010751">
    <property type="entry name" value="TrfA"/>
</dbReference>
<gene>
    <name evidence="1" type="ORF">INR99_16150</name>
</gene>
<dbReference type="AlphaFoldDB" id="A0A8J7FMQ3"/>
<evidence type="ECO:0000313" key="1">
    <source>
        <dbReference type="EMBL" id="MBE9610872.1"/>
    </source>
</evidence>
<accession>A0A8J7FMQ3</accession>
<protein>
    <submittedName>
        <fullName evidence="1">Uncharacterized protein</fullName>
    </submittedName>
</protein>
<reference evidence="1 2" key="1">
    <citation type="submission" date="2020-10" db="EMBL/GenBank/DDBJ databases">
        <title>The genome sequence of Chitinilyticum litopenaei 4Y14.</title>
        <authorList>
            <person name="Liu Y."/>
        </authorList>
    </citation>
    <scope>NUCLEOTIDE SEQUENCE [LARGE SCALE GENOMIC DNA]</scope>
    <source>
        <strain evidence="1 2">4Y14</strain>
    </source>
</reference>
<keyword evidence="2" id="KW-1185">Reference proteome</keyword>
<sequence length="323" mass="37401">MEDPKKLPKAPLAALQDRAEQAKARMALRPMSQQMDLFWGESARPMASALTKSALFGTSRPPSFTGELDRLGQPMLPAMPFMKNQEIFSTDDIILYYTGEELTQDDLTLWMQIVFLSRDRPMDDLTQRTRPYRLLKDLDWGDSKPAYFRLKSSITRLRNATLRIQQRYRGEKVVDVNDVNFLDHLRYIDDESGNSTGEIEFRADRRILEIFRPELTSVHNWTTRQAIQKTRNRLAQWTHSFYSNHSGKPYPMLLPTLMSLSKTKTKDVYRFKQQLEVALEVLVKVGFLLDWHIEGTGVKAKLHVTLKKQNKAALSQADETHPL</sequence>
<organism evidence="1 2">
    <name type="scientific">Chitinilyticum piscinae</name>
    <dbReference type="NCBI Taxonomy" id="2866724"/>
    <lineage>
        <taxon>Bacteria</taxon>
        <taxon>Pseudomonadati</taxon>
        <taxon>Pseudomonadota</taxon>
        <taxon>Betaproteobacteria</taxon>
        <taxon>Neisseriales</taxon>
        <taxon>Chitinibacteraceae</taxon>
        <taxon>Chitinilyticum</taxon>
    </lineage>
</organism>
<comment type="caution">
    <text evidence="1">The sequence shown here is derived from an EMBL/GenBank/DDBJ whole genome shotgun (WGS) entry which is preliminary data.</text>
</comment>
<evidence type="ECO:0000313" key="2">
    <source>
        <dbReference type="Proteomes" id="UP000604481"/>
    </source>
</evidence>
<proteinExistence type="predicted"/>
<dbReference type="RefSeq" id="WP_194117416.1">
    <property type="nucleotide sequence ID" value="NZ_JADFUA010000014.1"/>
</dbReference>
<dbReference type="Proteomes" id="UP000604481">
    <property type="component" value="Unassembled WGS sequence"/>
</dbReference>